<dbReference type="EMBL" id="JAODUO010001156">
    <property type="protein sequence ID" value="KAK2170222.1"/>
    <property type="molecule type" value="Genomic_DNA"/>
</dbReference>
<feature type="domain" description="Spermatogenesis-associated protein 1 C-terminal" evidence="2">
    <location>
        <begin position="828"/>
        <end position="975"/>
    </location>
</feature>
<keyword evidence="4" id="KW-1185">Reference proteome</keyword>
<feature type="compositionally biased region" description="Low complexity" evidence="1">
    <location>
        <begin position="244"/>
        <end position="253"/>
    </location>
</feature>
<feature type="region of interest" description="Disordered" evidence="1">
    <location>
        <begin position="335"/>
        <end position="821"/>
    </location>
</feature>
<name>A0AAD9KFJ9_RIDPI</name>
<feature type="compositionally biased region" description="Basic and acidic residues" evidence="1">
    <location>
        <begin position="668"/>
        <end position="685"/>
    </location>
</feature>
<feature type="compositionally biased region" description="Basic and acidic residues" evidence="1">
    <location>
        <begin position="758"/>
        <end position="791"/>
    </location>
</feature>
<protein>
    <recommendedName>
        <fullName evidence="2">Spermatogenesis-associated protein 1 C-terminal domain-containing protein</fullName>
    </recommendedName>
</protein>
<dbReference type="AlphaFoldDB" id="A0AAD9KFJ9"/>
<evidence type="ECO:0000256" key="1">
    <source>
        <dbReference type="SAM" id="MobiDB-lite"/>
    </source>
</evidence>
<evidence type="ECO:0000313" key="3">
    <source>
        <dbReference type="EMBL" id="KAK2170222.1"/>
    </source>
</evidence>
<reference evidence="3" key="1">
    <citation type="journal article" date="2023" name="Mol. Biol. Evol.">
        <title>Third-Generation Sequencing Reveals the Adaptive Role of the Epigenome in Three Deep-Sea Polychaetes.</title>
        <authorList>
            <person name="Perez M."/>
            <person name="Aroh O."/>
            <person name="Sun Y."/>
            <person name="Lan Y."/>
            <person name="Juniper S.K."/>
            <person name="Young C.R."/>
            <person name="Angers B."/>
            <person name="Qian P.Y."/>
        </authorList>
    </citation>
    <scope>NUCLEOTIDE SEQUENCE</scope>
    <source>
        <strain evidence="3">R07B-5</strain>
    </source>
</reference>
<comment type="caution">
    <text evidence="3">The sequence shown here is derived from an EMBL/GenBank/DDBJ whole genome shotgun (WGS) entry which is preliminary data.</text>
</comment>
<accession>A0AAD9KFJ9</accession>
<evidence type="ECO:0000259" key="2">
    <source>
        <dbReference type="Pfam" id="PF15743"/>
    </source>
</evidence>
<feature type="compositionally biased region" description="Polar residues" evidence="1">
    <location>
        <begin position="920"/>
        <end position="929"/>
    </location>
</feature>
<dbReference type="PANTHER" id="PTHR14421">
    <property type="entry name" value="SPERMATOGENESIS-ASSOCIATED PROTEIN 1"/>
    <property type="match status" value="1"/>
</dbReference>
<feature type="compositionally biased region" description="Basic and acidic residues" evidence="1">
    <location>
        <begin position="28"/>
        <end position="50"/>
    </location>
</feature>
<feature type="compositionally biased region" description="Polar residues" evidence="1">
    <location>
        <begin position="658"/>
        <end position="667"/>
    </location>
</feature>
<feature type="region of interest" description="Disordered" evidence="1">
    <location>
        <begin position="23"/>
        <end position="100"/>
    </location>
</feature>
<dbReference type="PANTHER" id="PTHR14421:SF3">
    <property type="entry name" value="SPERMATOGENESIS-ASSOCIATED PROTEIN 1"/>
    <property type="match status" value="1"/>
</dbReference>
<feature type="compositionally biased region" description="Polar residues" evidence="1">
    <location>
        <begin position="276"/>
        <end position="306"/>
    </location>
</feature>
<dbReference type="InterPro" id="IPR031478">
    <property type="entry name" value="SPATA1_C"/>
</dbReference>
<feature type="region of interest" description="Disordered" evidence="1">
    <location>
        <begin position="206"/>
        <end position="306"/>
    </location>
</feature>
<feature type="region of interest" description="Disordered" evidence="1">
    <location>
        <begin position="902"/>
        <end position="938"/>
    </location>
</feature>
<dbReference type="Proteomes" id="UP001209878">
    <property type="component" value="Unassembled WGS sequence"/>
</dbReference>
<feature type="compositionally biased region" description="Gly residues" evidence="1">
    <location>
        <begin position="232"/>
        <end position="243"/>
    </location>
</feature>
<feature type="compositionally biased region" description="Polar residues" evidence="1">
    <location>
        <begin position="66"/>
        <end position="78"/>
    </location>
</feature>
<feature type="compositionally biased region" description="Pro residues" evidence="1">
    <location>
        <begin position="421"/>
        <end position="438"/>
    </location>
</feature>
<dbReference type="InterPro" id="IPR039062">
    <property type="entry name" value="SPAT1"/>
</dbReference>
<feature type="compositionally biased region" description="Polar residues" evidence="1">
    <location>
        <begin position="792"/>
        <end position="812"/>
    </location>
</feature>
<feature type="compositionally biased region" description="Polar residues" evidence="1">
    <location>
        <begin position="374"/>
        <end position="412"/>
    </location>
</feature>
<organism evidence="3 4">
    <name type="scientific">Ridgeia piscesae</name>
    <name type="common">Tubeworm</name>
    <dbReference type="NCBI Taxonomy" id="27915"/>
    <lineage>
        <taxon>Eukaryota</taxon>
        <taxon>Metazoa</taxon>
        <taxon>Spiralia</taxon>
        <taxon>Lophotrochozoa</taxon>
        <taxon>Annelida</taxon>
        <taxon>Polychaeta</taxon>
        <taxon>Sedentaria</taxon>
        <taxon>Canalipalpata</taxon>
        <taxon>Sabellida</taxon>
        <taxon>Siboglinidae</taxon>
        <taxon>Ridgeia</taxon>
    </lineage>
</organism>
<feature type="compositionally biased region" description="Basic and acidic residues" evidence="1">
    <location>
        <begin position="724"/>
        <end position="742"/>
    </location>
</feature>
<feature type="compositionally biased region" description="Polar residues" evidence="1">
    <location>
        <begin position="206"/>
        <end position="231"/>
    </location>
</feature>
<feature type="compositionally biased region" description="Basic and acidic residues" evidence="1">
    <location>
        <begin position="589"/>
        <end position="607"/>
    </location>
</feature>
<evidence type="ECO:0000313" key="4">
    <source>
        <dbReference type="Proteomes" id="UP001209878"/>
    </source>
</evidence>
<dbReference type="Pfam" id="PF15743">
    <property type="entry name" value="SPATA1_C"/>
    <property type="match status" value="1"/>
</dbReference>
<feature type="compositionally biased region" description="Basic and acidic residues" evidence="1">
    <location>
        <begin position="907"/>
        <end position="919"/>
    </location>
</feature>
<proteinExistence type="predicted"/>
<feature type="compositionally biased region" description="Polar residues" evidence="1">
    <location>
        <begin position="352"/>
        <end position="365"/>
    </location>
</feature>
<sequence length="1001" mass="112802">MLQTYAPELFLVETTAEMRASFPFSEVSSERSDSRVRERLEPMHTGETTRSDTSVFNDRKTIPPIRQQTSSVSLATQTGEDDRSPRKGYPYPPPADTNTRVAPSYDVPTEHNLQRPYHPSPRVEPHATGVVNAPPLRGSYAQMASQTSNNVNYQPPLQMEPHTLATLRTAPTNNTFSTQTENPSVLHEQPIYQLAPTENFRYAPEESQNLQPVTSENRPQLQNGSVHNSRGGNVGQGQSGWQGYGYQQQTEGEPPWQGHMGVNDRTQWPTPRDDNGQPSSQNQMSNFPVRSNTFPSKMDRASQTVLPGQSELQDLDPTNQNGFPVNQFYVAQLPDDHAASPSSGSHPADVRNPNQFPLTDPRNPNQFPPADPRNPNQFPLTDPRNPNQFPSADPRNPNQFPSADPRNPNQFLSADPRNPNQFPPADPRNPNQFPPADPRNPNQFPAADPRNPVQFHHTDLRQSDPRFPVPHQAQPQQYPGNPTGGYPAGVVPPTHSHGPSHLPGQSVDGQGVKYSQPMDTGQYEYTESPPKHPPVSAELPPASRSPGGDFTKPLDTNMVSSDPNRPHTPPGRYTIEVSEDSGISDGVMEGERRNQEYLRKQQGDRELLSQGRQWDEGELPLEQRMSRSGGKEQEGDVWQQNGSGRIPPGSAELDETQFGRSPSTQQGVREETRRQRDELPVRDTDDPYGNGDVTPHSQDVIPHSQDVIPHSEDGVQRHSSRPTPELDRLDGQSDRKEDEGRRSQRGHVGQPQGQGSPFRDDTVRQDEDRMQPDVSLRWHDDSKETHDDRSNQGRSNQGSRLDSQQRAPTAQSLAVAEDNQKEREKLLEDLERVRTEKAEIQRRREELVKRAKVLQEKSKDIRNHARDVWKKNYFDEKKKTSPLEDETQKMQQELEMLHKRIVSNLEPAKDTGRKRDTRPSQKSSLQIQATKLHHQTEDLRGRIEKVKLRLASEMKLRSQAETDLRVLKAELTQKKIHVTLSRMQQGHTLNSSSTALAMPPY</sequence>
<gene>
    <name evidence="3" type="ORF">NP493_1134g00006</name>
</gene>